<dbReference type="AlphaFoldDB" id="A0ABD3JAA1"/>
<dbReference type="PANTHER" id="PTHR31942:SF54">
    <property type="entry name" value="MLO-LIKE PROTEIN 13"/>
    <property type="match status" value="1"/>
</dbReference>
<comment type="caution">
    <text evidence="10">The sequence shown here is derived from an EMBL/GenBank/DDBJ whole genome shotgun (WGS) entry which is preliminary data.</text>
</comment>
<protein>
    <recommendedName>
        <fullName evidence="8">MLO-like protein</fullName>
    </recommendedName>
</protein>
<keyword evidence="8" id="KW-0112">Calmodulin-binding</keyword>
<evidence type="ECO:0000256" key="3">
    <source>
        <dbReference type="ARBA" id="ARBA00022692"/>
    </source>
</evidence>
<dbReference type="InterPro" id="IPR004326">
    <property type="entry name" value="Mlo"/>
</dbReference>
<comment type="domain">
    <text evidence="8">The C-terminus contains a calmodulin-binding domain, which binds calmodulin in a calcium-dependent fashion.</text>
</comment>
<comment type="subcellular location">
    <subcellularLocation>
        <location evidence="1 8">Membrane</location>
        <topology evidence="1 8">Multi-pass membrane protein</topology>
    </subcellularLocation>
</comment>
<evidence type="ECO:0000313" key="11">
    <source>
        <dbReference type="Proteomes" id="UP001634007"/>
    </source>
</evidence>
<evidence type="ECO:0000256" key="6">
    <source>
        <dbReference type="ARBA" id="ARBA00023136"/>
    </source>
</evidence>
<organism evidence="10 11">
    <name type="scientific">Eucalyptus globulus</name>
    <name type="common">Tasmanian blue gum</name>
    <dbReference type="NCBI Taxonomy" id="34317"/>
    <lineage>
        <taxon>Eukaryota</taxon>
        <taxon>Viridiplantae</taxon>
        <taxon>Streptophyta</taxon>
        <taxon>Embryophyta</taxon>
        <taxon>Tracheophyta</taxon>
        <taxon>Spermatophyta</taxon>
        <taxon>Magnoliopsida</taxon>
        <taxon>eudicotyledons</taxon>
        <taxon>Gunneridae</taxon>
        <taxon>Pentapetalae</taxon>
        <taxon>rosids</taxon>
        <taxon>malvids</taxon>
        <taxon>Myrtales</taxon>
        <taxon>Myrtaceae</taxon>
        <taxon>Myrtoideae</taxon>
        <taxon>Eucalypteae</taxon>
        <taxon>Eucalyptus</taxon>
    </lineage>
</organism>
<keyword evidence="6 8" id="KW-0472">Membrane</keyword>
<keyword evidence="11" id="KW-1185">Reference proteome</keyword>
<evidence type="ECO:0000256" key="2">
    <source>
        <dbReference type="ARBA" id="ARBA00006574"/>
    </source>
</evidence>
<feature type="transmembrane region" description="Helical" evidence="9">
    <location>
        <begin position="174"/>
        <end position="195"/>
    </location>
</feature>
<evidence type="ECO:0000256" key="9">
    <source>
        <dbReference type="SAM" id="Phobius"/>
    </source>
</evidence>
<evidence type="ECO:0000256" key="8">
    <source>
        <dbReference type="RuleBase" id="RU280816"/>
    </source>
</evidence>
<dbReference type="EMBL" id="JBJKBG010000009">
    <property type="protein sequence ID" value="KAL3724227.1"/>
    <property type="molecule type" value="Genomic_DNA"/>
</dbReference>
<feature type="transmembrane region" description="Helical" evidence="9">
    <location>
        <begin position="12"/>
        <end position="30"/>
    </location>
</feature>
<name>A0ABD3JAA1_EUCGL</name>
<dbReference type="Proteomes" id="UP001634007">
    <property type="component" value="Unassembled WGS sequence"/>
</dbReference>
<comment type="similarity">
    <text evidence="2 8">Belongs to the MLO family.</text>
</comment>
<proteinExistence type="inferred from homology"/>
<evidence type="ECO:0000256" key="5">
    <source>
        <dbReference type="ARBA" id="ARBA00022989"/>
    </source>
</evidence>
<feature type="transmembrane region" description="Helical" evidence="9">
    <location>
        <begin position="379"/>
        <end position="402"/>
    </location>
</feature>
<keyword evidence="5 8" id="KW-1133">Transmembrane helix</keyword>
<evidence type="ECO:0000256" key="4">
    <source>
        <dbReference type="ARBA" id="ARBA00022821"/>
    </source>
</evidence>
<reference evidence="10 11" key="1">
    <citation type="submission" date="2024-11" db="EMBL/GenBank/DDBJ databases">
        <title>Chromosome-level genome assembly of Eucalyptus globulus Labill. provides insights into its genome evolution.</title>
        <authorList>
            <person name="Li X."/>
        </authorList>
    </citation>
    <scope>NUCLEOTIDE SEQUENCE [LARGE SCALE GENOMIC DNA]</scope>
    <source>
        <strain evidence="10">CL2024</strain>
        <tissue evidence="10">Fresh tender leaves</tissue>
    </source>
</reference>
<evidence type="ECO:0000256" key="1">
    <source>
        <dbReference type="ARBA" id="ARBA00004141"/>
    </source>
</evidence>
<feature type="transmembrane region" description="Helical" evidence="9">
    <location>
        <begin position="422"/>
        <end position="443"/>
    </location>
</feature>
<comment type="function">
    <text evidence="8">May be involved in modulation of pathogen defense and leaf cell death.</text>
</comment>
<evidence type="ECO:0000313" key="10">
    <source>
        <dbReference type="EMBL" id="KAL3724227.1"/>
    </source>
</evidence>
<accession>A0ABD3JAA1</accession>
<evidence type="ECO:0000256" key="7">
    <source>
        <dbReference type="ARBA" id="ARBA00023265"/>
    </source>
</evidence>
<dbReference type="GO" id="GO:0006952">
    <property type="term" value="P:defense response"/>
    <property type="evidence" value="ECO:0007669"/>
    <property type="project" value="UniProtKB-KW"/>
</dbReference>
<keyword evidence="3 8" id="KW-0812">Transmembrane</keyword>
<feature type="transmembrane region" description="Helical" evidence="9">
    <location>
        <begin position="42"/>
        <end position="62"/>
    </location>
</feature>
<dbReference type="GO" id="GO:0005516">
    <property type="term" value="F:calmodulin binding"/>
    <property type="evidence" value="ECO:0007669"/>
    <property type="project" value="UniProtKB-KW"/>
</dbReference>
<feature type="transmembrane region" description="Helical" evidence="9">
    <location>
        <begin position="296"/>
        <end position="318"/>
    </location>
</feature>
<keyword evidence="4 8" id="KW-0611">Plant defense</keyword>
<dbReference type="GO" id="GO:0016020">
    <property type="term" value="C:membrane"/>
    <property type="evidence" value="ECO:0007669"/>
    <property type="project" value="UniProtKB-SubCell"/>
</dbReference>
<feature type="transmembrane region" description="Helical" evidence="9">
    <location>
        <begin position="324"/>
        <end position="342"/>
    </location>
</feature>
<gene>
    <name evidence="8" type="primary">MLO</name>
    <name evidence="10" type="ORF">ACJRO7_036271</name>
</gene>
<sequence>MGSESGSLEYTPTWIVAGVCFVIVFLSLCAERGLHWLGKVSYTQYAFLINFVILVQLHLIFLKSNWMMLQLLEKKKKDALLQALQKLKDELMLLGFISFLLTVFQRVLSRICISTHLASHMHPCKKQPSEIATHGELSLTRKYRRGLLSTDESVEICAHKGQVPILSIEALHQLHIFIFVLAVVHVIFCVTTMVLGGARIRRWKKWDDSIRRGRGQAADDDHRHHHEIFRRRASGYWRKAAVVSWMISFVKQFYGSVTKSDYITLRRGFKIAHMPSVPESRFDFYDHMMRTLEGDFIKIVSISWFFWLFIVVFLLLNVQGWNTYFWLSFLPLILLLLVGAKLEHIIMRLAQELDSTDPDHEAARVKPSDDHFWFHRPGIILWLIQFILFQNSFEIAFFFWIWSTYGIHSCIMEKRGFIITRLIMGVIVQVLCSYSTLPLYALVSQMGTSFKFGPRLKHHIGGWFGGATASHSHRKATQSLETFHVAEQAQDIIDEATPVIEVKNGL</sequence>
<dbReference type="Pfam" id="PF03094">
    <property type="entry name" value="Mlo"/>
    <property type="match status" value="2"/>
</dbReference>
<keyword evidence="7 8" id="KW-0568">Pathogenesis-related protein</keyword>
<dbReference type="PANTHER" id="PTHR31942">
    <property type="entry name" value="MLO-LIKE PROTEIN 1"/>
    <property type="match status" value="1"/>
</dbReference>